<dbReference type="EMBL" id="CP049865">
    <property type="protein sequence ID" value="QIK72609.1"/>
    <property type="molecule type" value="Genomic_DNA"/>
</dbReference>
<dbReference type="NCBIfam" id="TIGR02122">
    <property type="entry name" value="TRAP_TAXI"/>
    <property type="match status" value="1"/>
</dbReference>
<proteinExistence type="predicted"/>
<dbReference type="PANTHER" id="PTHR42941:SF1">
    <property type="entry name" value="SLL1037 PROTEIN"/>
    <property type="match status" value="1"/>
</dbReference>
<accession>A0A6G7Y7C1</accession>
<dbReference type="CDD" id="cd13520">
    <property type="entry name" value="PBP2_TAXI_TRAP"/>
    <property type="match status" value="1"/>
</dbReference>
<dbReference type="RefSeq" id="WP_166233683.1">
    <property type="nucleotide sequence ID" value="NZ_CP049865.1"/>
</dbReference>
<dbReference type="PANTHER" id="PTHR42941">
    <property type="entry name" value="SLL1037 PROTEIN"/>
    <property type="match status" value="1"/>
</dbReference>
<dbReference type="KEGG" id="prv:G7070_10450"/>
<keyword evidence="2" id="KW-1185">Reference proteome</keyword>
<dbReference type="SUPFAM" id="SSF53850">
    <property type="entry name" value="Periplasmic binding protein-like II"/>
    <property type="match status" value="1"/>
</dbReference>
<dbReference type="Gene3D" id="3.40.190.10">
    <property type="entry name" value="Periplasmic binding protein-like II"/>
    <property type="match status" value="2"/>
</dbReference>
<evidence type="ECO:0000313" key="2">
    <source>
        <dbReference type="Proteomes" id="UP000501058"/>
    </source>
</evidence>
<evidence type="ECO:0000313" key="1">
    <source>
        <dbReference type="EMBL" id="QIK72609.1"/>
    </source>
</evidence>
<dbReference type="Proteomes" id="UP000501058">
    <property type="component" value="Chromosome"/>
</dbReference>
<name>A0A6G7Y7C1_9ACTN</name>
<organism evidence="1 2">
    <name type="scientific">Propioniciclava coleopterorum</name>
    <dbReference type="NCBI Taxonomy" id="2714937"/>
    <lineage>
        <taxon>Bacteria</taxon>
        <taxon>Bacillati</taxon>
        <taxon>Actinomycetota</taxon>
        <taxon>Actinomycetes</taxon>
        <taxon>Propionibacteriales</taxon>
        <taxon>Propionibacteriaceae</taxon>
        <taxon>Propioniciclava</taxon>
    </lineage>
</organism>
<gene>
    <name evidence="1" type="ORF">G7070_10450</name>
</gene>
<dbReference type="InterPro" id="IPR011852">
    <property type="entry name" value="TRAP_TAXI"/>
</dbReference>
<sequence length="339" mass="34581">MTTTASTPAQVNRRRHGAPAWIIALFTALALALAGCSALADGEPGAPGQLDAISVAGAGPTSTWYQYGAAICQQVTTELGAACTPTPSTGVVENIRTVGEGSVTMAFGHPNVLADAAAGKGQFSAPVTNLRSLVATYPFALHVVTLKKSGITTLEGLRGKRLGAGPGGSVDIEYFQAILDAAGIPLADLQTRQFDLSARVGALRDGNVDAIVALGGAQAASIQELAATAEISYIPIPADILAKVNAAQPAFTAGTIPAGTYKGVDADVPALFGFGVLFAREDLPEQAAYDITRLVLEKHDAIAEAVPAAKETTKETAGNVPIDLHPGAARYLKEIGAVS</sequence>
<dbReference type="AlphaFoldDB" id="A0A6G7Y7C1"/>
<protein>
    <submittedName>
        <fullName evidence="1">TAXI family TRAP transporter solute-binding subunit</fullName>
    </submittedName>
</protein>
<reference evidence="1 2" key="1">
    <citation type="submission" date="2020-03" db="EMBL/GenBank/DDBJ databases">
        <title>Propioniciclava sp. nov., isolated from Hydrophilus acuminatus.</title>
        <authorList>
            <person name="Hyun D.-W."/>
            <person name="Bae J.-W."/>
        </authorList>
    </citation>
    <scope>NUCLEOTIDE SEQUENCE [LARGE SCALE GENOMIC DNA]</scope>
    <source>
        <strain evidence="1 2">HDW11</strain>
    </source>
</reference>
<dbReference type="Pfam" id="PF16868">
    <property type="entry name" value="NMT1_3"/>
    <property type="match status" value="1"/>
</dbReference>